<keyword evidence="3" id="KW-1185">Reference proteome</keyword>
<accession>A0A9P6FVX6</accession>
<feature type="domain" description="Thioredoxin" evidence="1">
    <location>
        <begin position="70"/>
        <end position="192"/>
    </location>
</feature>
<name>A0A9P6FVX6_9FUNG</name>
<dbReference type="PANTHER" id="PTHR42852">
    <property type="entry name" value="THIOL:DISULFIDE INTERCHANGE PROTEIN DSBE"/>
    <property type="match status" value="1"/>
</dbReference>
<reference evidence="2" key="1">
    <citation type="journal article" date="2020" name="Fungal Divers.">
        <title>Resolving the Mortierellaceae phylogeny through synthesis of multi-gene phylogenetics and phylogenomics.</title>
        <authorList>
            <person name="Vandepol N."/>
            <person name="Liber J."/>
            <person name="Desiro A."/>
            <person name="Na H."/>
            <person name="Kennedy M."/>
            <person name="Barry K."/>
            <person name="Grigoriev I.V."/>
            <person name="Miller A.N."/>
            <person name="O'Donnell K."/>
            <person name="Stajich J.E."/>
            <person name="Bonito G."/>
        </authorList>
    </citation>
    <scope>NUCLEOTIDE SEQUENCE</scope>
    <source>
        <strain evidence="2">KOD1015</strain>
    </source>
</reference>
<dbReference type="Proteomes" id="UP000780801">
    <property type="component" value="Unassembled WGS sequence"/>
</dbReference>
<dbReference type="CDD" id="cd02966">
    <property type="entry name" value="TlpA_like_family"/>
    <property type="match status" value="1"/>
</dbReference>
<protein>
    <recommendedName>
        <fullName evidence="1">Thioredoxin domain-containing protein</fullName>
    </recommendedName>
</protein>
<dbReference type="PROSITE" id="PS51352">
    <property type="entry name" value="THIOREDOXIN_2"/>
    <property type="match status" value="1"/>
</dbReference>
<dbReference type="PANTHER" id="PTHR42852:SF13">
    <property type="entry name" value="PROTEIN DIPZ"/>
    <property type="match status" value="1"/>
</dbReference>
<dbReference type="Pfam" id="PF00085">
    <property type="entry name" value="Thioredoxin"/>
    <property type="match status" value="1"/>
</dbReference>
<gene>
    <name evidence="2" type="ORF">BGW38_010694</name>
</gene>
<evidence type="ECO:0000259" key="1">
    <source>
        <dbReference type="PROSITE" id="PS51352"/>
    </source>
</evidence>
<organism evidence="2 3">
    <name type="scientific">Lunasporangiospora selenospora</name>
    <dbReference type="NCBI Taxonomy" id="979761"/>
    <lineage>
        <taxon>Eukaryota</taxon>
        <taxon>Fungi</taxon>
        <taxon>Fungi incertae sedis</taxon>
        <taxon>Mucoromycota</taxon>
        <taxon>Mortierellomycotina</taxon>
        <taxon>Mortierellomycetes</taxon>
        <taxon>Mortierellales</taxon>
        <taxon>Mortierellaceae</taxon>
        <taxon>Lunasporangiospora</taxon>
    </lineage>
</organism>
<dbReference type="InterPro" id="IPR036249">
    <property type="entry name" value="Thioredoxin-like_sf"/>
</dbReference>
<sequence>MAPNPPLTETEKLLIDAYTTILNEPFEDKYEDKFKIDSYEAIRAQLKKGPPMCFRPGWKSPILGHRYDPTHIASKCRHVHGPAYTGQERIVVLDFWASWCDPCVSASPEVSQLADEFAGRIAILGINNESIFGVTKPPNLDLLSTFLNEHQDEFRYTVLVDDAEGYAKDAVYKPSGYRGIPCAVLLIDGVVSYVGSPLDTFRNVLVDTLISVYGPSAGAAVSTTHLGPTVGMTGPGAVGVAPSTPPSSSDE</sequence>
<evidence type="ECO:0000313" key="3">
    <source>
        <dbReference type="Proteomes" id="UP000780801"/>
    </source>
</evidence>
<dbReference type="EMBL" id="JAABOA010000906">
    <property type="protein sequence ID" value="KAF9582840.1"/>
    <property type="molecule type" value="Genomic_DNA"/>
</dbReference>
<evidence type="ECO:0000313" key="2">
    <source>
        <dbReference type="EMBL" id="KAF9582840.1"/>
    </source>
</evidence>
<dbReference type="InterPro" id="IPR013766">
    <property type="entry name" value="Thioredoxin_domain"/>
</dbReference>
<dbReference type="AlphaFoldDB" id="A0A9P6FVX6"/>
<comment type="caution">
    <text evidence="2">The sequence shown here is derived from an EMBL/GenBank/DDBJ whole genome shotgun (WGS) entry which is preliminary data.</text>
</comment>
<dbReference type="InterPro" id="IPR050553">
    <property type="entry name" value="Thioredoxin_ResA/DsbE_sf"/>
</dbReference>
<dbReference type="SUPFAM" id="SSF52833">
    <property type="entry name" value="Thioredoxin-like"/>
    <property type="match status" value="1"/>
</dbReference>
<dbReference type="OrthoDB" id="2121326at2759"/>
<dbReference type="Gene3D" id="3.40.30.10">
    <property type="entry name" value="Glutaredoxin"/>
    <property type="match status" value="1"/>
</dbReference>
<proteinExistence type="predicted"/>